<dbReference type="InterPro" id="IPR050872">
    <property type="entry name" value="PPR_P_subfamily"/>
</dbReference>
<evidence type="ECO:0000256" key="2">
    <source>
        <dbReference type="ARBA" id="ARBA00022737"/>
    </source>
</evidence>
<dbReference type="Gramene" id="AUR62000618-RA">
    <property type="protein sequence ID" value="AUR62000618-RA:cds"/>
    <property type="gene ID" value="AUR62000618"/>
</dbReference>
<evidence type="ECO:0000256" key="3">
    <source>
        <dbReference type="PROSITE-ProRule" id="PRU00708"/>
    </source>
</evidence>
<dbReference type="Gene3D" id="1.25.40.10">
    <property type="entry name" value="Tetratricopeptide repeat domain"/>
    <property type="match status" value="2"/>
</dbReference>
<proteinExistence type="inferred from homology"/>
<dbReference type="Proteomes" id="UP000596660">
    <property type="component" value="Unplaced"/>
</dbReference>
<evidence type="ECO:0000313" key="4">
    <source>
        <dbReference type="EnsemblPlants" id="AUR62000618-RA:cds"/>
    </source>
</evidence>
<dbReference type="EnsemblPlants" id="AUR62000618-RA">
    <property type="protein sequence ID" value="AUR62000618-RA:cds"/>
    <property type="gene ID" value="AUR62000618"/>
</dbReference>
<dbReference type="InterPro" id="IPR011990">
    <property type="entry name" value="TPR-like_helical_dom_sf"/>
</dbReference>
<reference evidence="4" key="2">
    <citation type="submission" date="2021-03" db="UniProtKB">
        <authorList>
            <consortium name="EnsemblPlants"/>
        </authorList>
    </citation>
    <scope>IDENTIFICATION</scope>
</reference>
<reference evidence="4" key="1">
    <citation type="journal article" date="2017" name="Nature">
        <title>The genome of Chenopodium quinoa.</title>
        <authorList>
            <person name="Jarvis D.E."/>
            <person name="Ho Y.S."/>
            <person name="Lightfoot D.J."/>
            <person name="Schmoeckel S.M."/>
            <person name="Li B."/>
            <person name="Borm T.J.A."/>
            <person name="Ohyanagi H."/>
            <person name="Mineta K."/>
            <person name="Michell C.T."/>
            <person name="Saber N."/>
            <person name="Kharbatia N.M."/>
            <person name="Rupper R.R."/>
            <person name="Sharp A.R."/>
            <person name="Dally N."/>
            <person name="Boughton B.A."/>
            <person name="Woo Y.H."/>
            <person name="Gao G."/>
            <person name="Schijlen E.G.W.M."/>
            <person name="Guo X."/>
            <person name="Momin A.A."/>
            <person name="Negrao S."/>
            <person name="Al-Babili S."/>
            <person name="Gehring C."/>
            <person name="Roessner U."/>
            <person name="Jung C."/>
            <person name="Murphy K."/>
            <person name="Arold S.T."/>
            <person name="Gojobori T."/>
            <person name="van der Linden C.G."/>
            <person name="van Loo E.N."/>
            <person name="Jellen E.N."/>
            <person name="Maughan P.J."/>
            <person name="Tester M."/>
        </authorList>
    </citation>
    <scope>NUCLEOTIDE SEQUENCE [LARGE SCALE GENOMIC DNA]</scope>
    <source>
        <strain evidence="4">cv. PI 614886</strain>
    </source>
</reference>
<keyword evidence="5" id="KW-1185">Reference proteome</keyword>
<dbReference type="SUPFAM" id="SSF81901">
    <property type="entry name" value="HCP-like"/>
    <property type="match status" value="1"/>
</dbReference>
<keyword evidence="2" id="KW-0677">Repeat</keyword>
<organism evidence="4 5">
    <name type="scientific">Chenopodium quinoa</name>
    <name type="common">Quinoa</name>
    <dbReference type="NCBI Taxonomy" id="63459"/>
    <lineage>
        <taxon>Eukaryota</taxon>
        <taxon>Viridiplantae</taxon>
        <taxon>Streptophyta</taxon>
        <taxon>Embryophyta</taxon>
        <taxon>Tracheophyta</taxon>
        <taxon>Spermatophyta</taxon>
        <taxon>Magnoliopsida</taxon>
        <taxon>eudicotyledons</taxon>
        <taxon>Gunneridae</taxon>
        <taxon>Pentapetalae</taxon>
        <taxon>Caryophyllales</taxon>
        <taxon>Chenopodiaceae</taxon>
        <taxon>Chenopodioideae</taxon>
        <taxon>Atripliceae</taxon>
        <taxon>Chenopodium</taxon>
    </lineage>
</organism>
<evidence type="ECO:0008006" key="6">
    <source>
        <dbReference type="Google" id="ProtNLM"/>
    </source>
</evidence>
<name>A0A803KNL2_CHEQI</name>
<dbReference type="AlphaFoldDB" id="A0A803KNL2"/>
<accession>A0A803KNL2</accession>
<dbReference type="PANTHER" id="PTHR46128">
    <property type="entry name" value="MITOCHONDRIAL GROUP I INTRON SPLICING FACTOR CCM1"/>
    <property type="match status" value="1"/>
</dbReference>
<feature type="repeat" description="PPR" evidence="3">
    <location>
        <begin position="106"/>
        <end position="140"/>
    </location>
</feature>
<evidence type="ECO:0000256" key="1">
    <source>
        <dbReference type="ARBA" id="ARBA00007626"/>
    </source>
</evidence>
<evidence type="ECO:0000313" key="5">
    <source>
        <dbReference type="Proteomes" id="UP000596660"/>
    </source>
</evidence>
<dbReference type="Pfam" id="PF01535">
    <property type="entry name" value="PPR"/>
    <property type="match status" value="1"/>
</dbReference>
<comment type="similarity">
    <text evidence="1">Belongs to the PPR family. P subfamily.</text>
</comment>
<protein>
    <recommendedName>
        <fullName evidence="6">Pentatricopeptide repeat-containing protein</fullName>
    </recommendedName>
</protein>
<dbReference type="PANTHER" id="PTHR46128:SF211">
    <property type="entry name" value="PENTACOTRIPEPTIDE-REPEAT REGION OF PRORP DOMAIN-CONTAINING PROTEIN"/>
    <property type="match status" value="1"/>
</dbReference>
<dbReference type="Pfam" id="PF13041">
    <property type="entry name" value="PPR_2"/>
    <property type="match status" value="2"/>
</dbReference>
<sequence>MHSVGILANCYCHLGRVDFGFSLLAKILKLGYPLDSVIFNTLINGYVHCDKLPQAAHLLNKIVKLGFQPDLIMYNTIVKGLCRIGDNASALAFLKKMQFGCHFKPDIVIYNTIIDSLCKDRLLQEALDLFSSTKSEGIKPNVVTYTSLVRGLYNSGCGDDSSAYAD</sequence>
<dbReference type="InterPro" id="IPR002885">
    <property type="entry name" value="PPR_rpt"/>
</dbReference>
<feature type="repeat" description="PPR" evidence="3">
    <location>
        <begin position="35"/>
        <end position="69"/>
    </location>
</feature>
<dbReference type="OMA" id="VVMENIC"/>
<dbReference type="PROSITE" id="PS51375">
    <property type="entry name" value="PPR"/>
    <property type="match status" value="2"/>
</dbReference>
<dbReference type="NCBIfam" id="TIGR00756">
    <property type="entry name" value="PPR"/>
    <property type="match status" value="3"/>
</dbReference>